<feature type="region of interest" description="Disordered" evidence="1">
    <location>
        <begin position="1"/>
        <end position="27"/>
    </location>
</feature>
<dbReference type="EMBL" id="NCKW01011051">
    <property type="protein sequence ID" value="POM64814.1"/>
    <property type="molecule type" value="Genomic_DNA"/>
</dbReference>
<feature type="compositionally biased region" description="Basic and acidic residues" evidence="1">
    <location>
        <begin position="15"/>
        <end position="27"/>
    </location>
</feature>
<reference evidence="2 3" key="1">
    <citation type="journal article" date="2017" name="Genome Biol. Evol.">
        <title>Phytophthora megakarya and P. palmivora, closely related causal agents of cacao black pod rot, underwent increases in genome sizes and gene numbers by different mechanisms.</title>
        <authorList>
            <person name="Ali S.S."/>
            <person name="Shao J."/>
            <person name="Lary D.J."/>
            <person name="Kronmiller B."/>
            <person name="Shen D."/>
            <person name="Strem M.D."/>
            <person name="Amoako-Attah I."/>
            <person name="Akrofi A.Y."/>
            <person name="Begoude B.A."/>
            <person name="Ten Hoopen G.M."/>
            <person name="Coulibaly K."/>
            <person name="Kebe B.I."/>
            <person name="Melnick R.L."/>
            <person name="Guiltinan M.J."/>
            <person name="Tyler B.M."/>
            <person name="Meinhardt L.W."/>
            <person name="Bailey B.A."/>
        </authorList>
    </citation>
    <scope>NUCLEOTIDE SEQUENCE [LARGE SCALE GENOMIC DNA]</scope>
    <source>
        <strain evidence="3">sbr112.9</strain>
    </source>
</reference>
<evidence type="ECO:0000313" key="3">
    <source>
        <dbReference type="Proteomes" id="UP000237271"/>
    </source>
</evidence>
<dbReference type="AlphaFoldDB" id="A0A2P4XH12"/>
<evidence type="ECO:0000256" key="1">
    <source>
        <dbReference type="SAM" id="MobiDB-lite"/>
    </source>
</evidence>
<protein>
    <submittedName>
        <fullName evidence="2">Uncharacterized protein</fullName>
    </submittedName>
</protein>
<evidence type="ECO:0000313" key="2">
    <source>
        <dbReference type="EMBL" id="POM64814.1"/>
    </source>
</evidence>
<gene>
    <name evidence="2" type="ORF">PHPALM_19615</name>
</gene>
<dbReference type="Proteomes" id="UP000237271">
    <property type="component" value="Unassembled WGS sequence"/>
</dbReference>
<keyword evidence="3" id="KW-1185">Reference proteome</keyword>
<name>A0A2P4XH12_9STRA</name>
<sequence length="94" mass="10461">MTVAELDPGPSESIPPERCDAHTQDTTTRERFAAVEYQASASTVVQGRAQAGGVALEKYEHRRDWADDDDQYASVEWWGNIDRGFGYEAWGSHG</sequence>
<comment type="caution">
    <text evidence="2">The sequence shown here is derived from an EMBL/GenBank/DDBJ whole genome shotgun (WGS) entry which is preliminary data.</text>
</comment>
<organism evidence="2 3">
    <name type="scientific">Phytophthora palmivora</name>
    <dbReference type="NCBI Taxonomy" id="4796"/>
    <lineage>
        <taxon>Eukaryota</taxon>
        <taxon>Sar</taxon>
        <taxon>Stramenopiles</taxon>
        <taxon>Oomycota</taxon>
        <taxon>Peronosporomycetes</taxon>
        <taxon>Peronosporales</taxon>
        <taxon>Peronosporaceae</taxon>
        <taxon>Phytophthora</taxon>
    </lineage>
</organism>
<proteinExistence type="predicted"/>
<accession>A0A2P4XH12</accession>